<evidence type="ECO:0000256" key="4">
    <source>
        <dbReference type="ARBA" id="ARBA00022806"/>
    </source>
</evidence>
<keyword evidence="4 12" id="KW-0347">Helicase</keyword>
<keyword evidence="3" id="KW-0378">Hydrolase</keyword>
<evidence type="ECO:0000256" key="2">
    <source>
        <dbReference type="ARBA" id="ARBA00022741"/>
    </source>
</evidence>
<dbReference type="PROSITE" id="PS51192">
    <property type="entry name" value="HELICASE_ATP_BIND_1"/>
    <property type="match status" value="1"/>
</dbReference>
<organism evidence="12 13">
    <name type="scientific">Aduncisulcus paluster</name>
    <dbReference type="NCBI Taxonomy" id="2918883"/>
    <lineage>
        <taxon>Eukaryota</taxon>
        <taxon>Metamonada</taxon>
        <taxon>Carpediemonas-like organisms</taxon>
        <taxon>Aduncisulcus</taxon>
    </lineage>
</organism>
<dbReference type="SMART" id="SM00490">
    <property type="entry name" value="HELICc"/>
    <property type="match status" value="1"/>
</dbReference>
<keyword evidence="2" id="KW-0547">Nucleotide-binding</keyword>
<dbReference type="Proteomes" id="UP001057375">
    <property type="component" value="Unassembled WGS sequence"/>
</dbReference>
<evidence type="ECO:0000256" key="3">
    <source>
        <dbReference type="ARBA" id="ARBA00022801"/>
    </source>
</evidence>
<comment type="catalytic activity">
    <reaction evidence="8">
        <text>ATP + H2O = ADP + phosphate + H(+)</text>
        <dbReference type="Rhea" id="RHEA:13065"/>
        <dbReference type="ChEBI" id="CHEBI:15377"/>
        <dbReference type="ChEBI" id="CHEBI:15378"/>
        <dbReference type="ChEBI" id="CHEBI:30616"/>
        <dbReference type="ChEBI" id="CHEBI:43474"/>
        <dbReference type="ChEBI" id="CHEBI:456216"/>
        <dbReference type="EC" id="3.6.4.13"/>
    </reaction>
</comment>
<sequence>MWKQLTQGITFAKNSKLKPKKARGSLAVSETVLYKKKDQSTIKEDLGIKSDIEGSEIMLSFESLISKYEWLLPAITKQEWTIPTPVQAACIPSALENRDIIAIAETGSGKTGAFLLPLIAKLQSHSKLGVRAVILAPTAELVSQIGDELEIMLTAIKENPSSDEKYGDLTVACLKSYDCPGIKMLKRGKKTDVIISSPLRLINLLRSELISFDTLEYIVLDEVDRLLDKQFIEQTDEVMESIQTIQRRRIDAMTEFSALSEKKQKKAEKKLSKKEKHMFHISHTPIQIAFFSATMSSTASALALSITRDPVRVDIGDKCATTKNVDHKLVFCGDEKGKLTYLRNLLPSLSPPTLVFVDTKERAAQLYTELVYDEHIIETIHGSRSHAEREAILKAFHQGSVWMLICTDLIARGLDFKGVNTVINYDTPKSREVLVHRAGRSGRQTKGTCVTMFTEDDVFLLGNLLEVFERSGTKVPSWMLAKKEEWLHRERGLRHGQRRKLAGRGVITTQRKADRSSRLGLKMSEKKHKSLYTKKEKKEEKEEKEVSSGGSKPTKPTKHKKEKREGRGKEETSKKSGKRRHTDSELK</sequence>
<feature type="domain" description="Helicase C-terminal" evidence="11">
    <location>
        <begin position="341"/>
        <end position="483"/>
    </location>
</feature>
<dbReference type="PANTHER" id="PTHR47959">
    <property type="entry name" value="ATP-DEPENDENT RNA HELICASE RHLE-RELATED"/>
    <property type="match status" value="1"/>
</dbReference>
<dbReference type="InterPro" id="IPR050079">
    <property type="entry name" value="DEAD_box_RNA_helicase"/>
</dbReference>
<dbReference type="Gene3D" id="3.40.50.300">
    <property type="entry name" value="P-loop containing nucleotide triphosphate hydrolases"/>
    <property type="match status" value="2"/>
</dbReference>
<feature type="compositionally biased region" description="Basic and acidic residues" evidence="9">
    <location>
        <begin position="533"/>
        <end position="546"/>
    </location>
</feature>
<dbReference type="Pfam" id="PF00271">
    <property type="entry name" value="Helicase_C"/>
    <property type="match status" value="1"/>
</dbReference>
<evidence type="ECO:0000256" key="7">
    <source>
        <dbReference type="ARBA" id="ARBA00024355"/>
    </source>
</evidence>
<evidence type="ECO:0000313" key="12">
    <source>
        <dbReference type="EMBL" id="GKT35910.1"/>
    </source>
</evidence>
<dbReference type="SUPFAM" id="SSF52540">
    <property type="entry name" value="P-loop containing nucleoside triphosphate hydrolases"/>
    <property type="match status" value="1"/>
</dbReference>
<dbReference type="InterPro" id="IPR001650">
    <property type="entry name" value="Helicase_C-like"/>
</dbReference>
<keyword evidence="6" id="KW-0694">RNA-binding</keyword>
<dbReference type="SMART" id="SM00487">
    <property type="entry name" value="DEXDc"/>
    <property type="match status" value="1"/>
</dbReference>
<feature type="domain" description="Helicase ATP-binding" evidence="10">
    <location>
        <begin position="91"/>
        <end position="313"/>
    </location>
</feature>
<protein>
    <recommendedName>
        <fullName evidence="1">RNA helicase</fullName>
        <ecNumber evidence="1">3.6.4.13</ecNumber>
    </recommendedName>
</protein>
<reference evidence="12" key="1">
    <citation type="submission" date="2022-03" db="EMBL/GenBank/DDBJ databases">
        <title>Draft genome sequence of Aduncisulcus paluster, a free-living microaerophilic Fornicata.</title>
        <authorList>
            <person name="Yuyama I."/>
            <person name="Kume K."/>
            <person name="Tamura T."/>
            <person name="Inagaki Y."/>
            <person name="Hashimoto T."/>
        </authorList>
    </citation>
    <scope>NUCLEOTIDE SEQUENCE</scope>
    <source>
        <strain evidence="12">NY0171</strain>
    </source>
</reference>
<evidence type="ECO:0000259" key="10">
    <source>
        <dbReference type="PROSITE" id="PS51192"/>
    </source>
</evidence>
<feature type="non-terminal residue" evidence="12">
    <location>
        <position position="587"/>
    </location>
</feature>
<feature type="region of interest" description="Disordered" evidence="9">
    <location>
        <begin position="491"/>
        <end position="587"/>
    </location>
</feature>
<dbReference type="PANTHER" id="PTHR47959:SF15">
    <property type="entry name" value="RNA HELICASE"/>
    <property type="match status" value="1"/>
</dbReference>
<dbReference type="InterPro" id="IPR027417">
    <property type="entry name" value="P-loop_NTPase"/>
</dbReference>
<evidence type="ECO:0000256" key="5">
    <source>
        <dbReference type="ARBA" id="ARBA00022840"/>
    </source>
</evidence>
<dbReference type="EC" id="3.6.4.13" evidence="1"/>
<dbReference type="InterPro" id="IPR014001">
    <property type="entry name" value="Helicase_ATP-bd"/>
</dbReference>
<proteinExistence type="inferred from homology"/>
<accession>A0ABQ5KTX1</accession>
<gene>
    <name evidence="12" type="ORF">ADUPG1_008973</name>
</gene>
<dbReference type="InterPro" id="IPR011545">
    <property type="entry name" value="DEAD/DEAH_box_helicase_dom"/>
</dbReference>
<evidence type="ECO:0000256" key="9">
    <source>
        <dbReference type="SAM" id="MobiDB-lite"/>
    </source>
</evidence>
<comment type="similarity">
    <text evidence="7">Belongs to the DEAD box helicase family. DDX52/ROK1 subfamily.</text>
</comment>
<dbReference type="EMBL" id="BQXS01011094">
    <property type="protein sequence ID" value="GKT35910.1"/>
    <property type="molecule type" value="Genomic_DNA"/>
</dbReference>
<evidence type="ECO:0000259" key="11">
    <source>
        <dbReference type="PROSITE" id="PS51194"/>
    </source>
</evidence>
<feature type="compositionally biased region" description="Basic residues" evidence="9">
    <location>
        <begin position="491"/>
        <end position="502"/>
    </location>
</feature>
<evidence type="ECO:0000256" key="8">
    <source>
        <dbReference type="ARBA" id="ARBA00047984"/>
    </source>
</evidence>
<evidence type="ECO:0000313" key="13">
    <source>
        <dbReference type="Proteomes" id="UP001057375"/>
    </source>
</evidence>
<feature type="compositionally biased region" description="Basic and acidic residues" evidence="9">
    <location>
        <begin position="563"/>
        <end position="574"/>
    </location>
</feature>
<keyword evidence="13" id="KW-1185">Reference proteome</keyword>
<keyword evidence="5" id="KW-0067">ATP-binding</keyword>
<name>A0ABQ5KTX1_9EUKA</name>
<dbReference type="GO" id="GO:0004386">
    <property type="term" value="F:helicase activity"/>
    <property type="evidence" value="ECO:0007669"/>
    <property type="project" value="UniProtKB-KW"/>
</dbReference>
<evidence type="ECO:0000256" key="6">
    <source>
        <dbReference type="ARBA" id="ARBA00022884"/>
    </source>
</evidence>
<evidence type="ECO:0000256" key="1">
    <source>
        <dbReference type="ARBA" id="ARBA00012552"/>
    </source>
</evidence>
<comment type="caution">
    <text evidence="12">The sequence shown here is derived from an EMBL/GenBank/DDBJ whole genome shotgun (WGS) entry which is preliminary data.</text>
</comment>
<dbReference type="PROSITE" id="PS51194">
    <property type="entry name" value="HELICASE_CTER"/>
    <property type="match status" value="1"/>
</dbReference>
<dbReference type="Pfam" id="PF00270">
    <property type="entry name" value="DEAD"/>
    <property type="match status" value="1"/>
</dbReference>
<dbReference type="CDD" id="cd18787">
    <property type="entry name" value="SF2_C_DEAD"/>
    <property type="match status" value="1"/>
</dbReference>